<feature type="compositionally biased region" description="Low complexity" evidence="1">
    <location>
        <begin position="14"/>
        <end position="27"/>
    </location>
</feature>
<proteinExistence type="predicted"/>
<dbReference type="AlphaFoldDB" id="A0A914Y663"/>
<protein>
    <submittedName>
        <fullName evidence="3">Uncharacterized protein</fullName>
    </submittedName>
</protein>
<evidence type="ECO:0000256" key="1">
    <source>
        <dbReference type="SAM" id="MobiDB-lite"/>
    </source>
</evidence>
<feature type="compositionally biased region" description="Low complexity" evidence="1">
    <location>
        <begin position="84"/>
        <end position="93"/>
    </location>
</feature>
<sequence length="113" mass="12837">MNHATIPPPQMTNQFQLPSQPQQIQGLPPMNSSCISPMYPMAPQNPNMNFMQDPNFMQQMAMFMQQMQQMQLAQQQNGSMPMPGYQNGQANYGNGQTRMILDAKKDKNSLIKI</sequence>
<name>A0A914Y663_9BILA</name>
<dbReference type="WBParaSite" id="PSU_v2.g14257.t1">
    <property type="protein sequence ID" value="PSU_v2.g14257.t1"/>
    <property type="gene ID" value="PSU_v2.g14257"/>
</dbReference>
<feature type="region of interest" description="Disordered" evidence="1">
    <location>
        <begin position="72"/>
        <end position="93"/>
    </location>
</feature>
<feature type="compositionally biased region" description="Pro residues" evidence="1">
    <location>
        <begin position="1"/>
        <end position="10"/>
    </location>
</feature>
<feature type="region of interest" description="Disordered" evidence="1">
    <location>
        <begin position="1"/>
        <end position="27"/>
    </location>
</feature>
<organism evidence="2 3">
    <name type="scientific">Panagrolaimus superbus</name>
    <dbReference type="NCBI Taxonomy" id="310955"/>
    <lineage>
        <taxon>Eukaryota</taxon>
        <taxon>Metazoa</taxon>
        <taxon>Ecdysozoa</taxon>
        <taxon>Nematoda</taxon>
        <taxon>Chromadorea</taxon>
        <taxon>Rhabditida</taxon>
        <taxon>Tylenchina</taxon>
        <taxon>Panagrolaimomorpha</taxon>
        <taxon>Panagrolaimoidea</taxon>
        <taxon>Panagrolaimidae</taxon>
        <taxon>Panagrolaimus</taxon>
    </lineage>
</organism>
<accession>A0A914Y663</accession>
<dbReference type="Proteomes" id="UP000887577">
    <property type="component" value="Unplaced"/>
</dbReference>
<reference evidence="3" key="1">
    <citation type="submission" date="2022-11" db="UniProtKB">
        <authorList>
            <consortium name="WormBaseParasite"/>
        </authorList>
    </citation>
    <scope>IDENTIFICATION</scope>
</reference>
<evidence type="ECO:0000313" key="3">
    <source>
        <dbReference type="WBParaSite" id="PSU_v2.g14257.t1"/>
    </source>
</evidence>
<evidence type="ECO:0000313" key="2">
    <source>
        <dbReference type="Proteomes" id="UP000887577"/>
    </source>
</evidence>
<keyword evidence="2" id="KW-1185">Reference proteome</keyword>